<feature type="transmembrane region" description="Helical" evidence="1">
    <location>
        <begin position="97"/>
        <end position="122"/>
    </location>
</feature>
<organism evidence="2 3">
    <name type="scientific">Leifsonia xyli subsp. xyli</name>
    <dbReference type="NCBI Taxonomy" id="59736"/>
    <lineage>
        <taxon>Bacteria</taxon>
        <taxon>Bacillati</taxon>
        <taxon>Actinomycetota</taxon>
        <taxon>Actinomycetes</taxon>
        <taxon>Micrococcales</taxon>
        <taxon>Microbacteriaceae</taxon>
        <taxon>Leifsonia</taxon>
    </lineage>
</organism>
<dbReference type="PROSITE" id="PS51318">
    <property type="entry name" value="TAT"/>
    <property type="match status" value="1"/>
</dbReference>
<reference evidence="2 3" key="1">
    <citation type="submission" date="2015-11" db="EMBL/GenBank/DDBJ databases">
        <authorList>
            <person name="Zhang Y."/>
            <person name="Guo Z."/>
        </authorList>
    </citation>
    <scope>NUCLEOTIDE SEQUENCE [LARGE SCALE GENOMIC DNA]</scope>
    <source>
        <strain evidence="3">gdw1</strain>
    </source>
</reference>
<dbReference type="AlphaFoldDB" id="A0A1E2SHS2"/>
<evidence type="ECO:0000313" key="3">
    <source>
        <dbReference type="Proteomes" id="UP000094426"/>
    </source>
</evidence>
<keyword evidence="1" id="KW-1133">Transmembrane helix</keyword>
<proteinExistence type="predicted"/>
<protein>
    <submittedName>
        <fullName evidence="2">Uncharacterized protein</fullName>
    </submittedName>
</protein>
<dbReference type="InterPro" id="IPR006311">
    <property type="entry name" value="TAT_signal"/>
</dbReference>
<accession>A0A1E2SHS2</accession>
<feature type="transmembrane region" description="Helical" evidence="1">
    <location>
        <begin position="40"/>
        <end position="60"/>
    </location>
</feature>
<evidence type="ECO:0000313" key="2">
    <source>
        <dbReference type="EMBL" id="ODA89297.1"/>
    </source>
</evidence>
<name>A0A1E2SHS2_LEIXY</name>
<comment type="caution">
    <text evidence="2">The sequence shown here is derived from an EMBL/GenBank/DDBJ whole genome shotgun (WGS) entry which is preliminary data.</text>
</comment>
<sequence>MSRMTESLPDAPATRAFLAAAALGAGLLHAALAPGAPLPMLALLLAFALAELGWAVATLAPDRPPLLRAIPALALAPIGMWATLATIGATASSGTVLTLPLLPMGVASLLGLAVAATAAIVLRRRRPAAPHSGAPRFLAALLLSACAVCGVTIPALGATNAGIAAVMVHHH</sequence>
<evidence type="ECO:0000256" key="1">
    <source>
        <dbReference type="SAM" id="Phobius"/>
    </source>
</evidence>
<feature type="transmembrane region" description="Helical" evidence="1">
    <location>
        <begin position="72"/>
        <end position="91"/>
    </location>
</feature>
<keyword evidence="1" id="KW-0812">Transmembrane</keyword>
<dbReference type="Proteomes" id="UP000094426">
    <property type="component" value="Unassembled WGS sequence"/>
</dbReference>
<feature type="transmembrane region" description="Helical" evidence="1">
    <location>
        <begin position="134"/>
        <end position="157"/>
    </location>
</feature>
<keyword evidence="1" id="KW-0472">Membrane</keyword>
<dbReference type="EMBL" id="LNZG01000048">
    <property type="protein sequence ID" value="ODA89297.1"/>
    <property type="molecule type" value="Genomic_DNA"/>
</dbReference>
<gene>
    <name evidence="2" type="ORF">ATY41_06135</name>
</gene>